<evidence type="ECO:0000256" key="6">
    <source>
        <dbReference type="ARBA" id="ARBA00023136"/>
    </source>
</evidence>
<dbReference type="SUPFAM" id="SSF161098">
    <property type="entry name" value="MetI-like"/>
    <property type="match status" value="1"/>
</dbReference>
<comment type="subcellular location">
    <subcellularLocation>
        <location evidence="1 7">Cell membrane</location>
        <topology evidence="1 7">Multi-pass membrane protein</topology>
    </subcellularLocation>
</comment>
<dbReference type="InterPro" id="IPR000515">
    <property type="entry name" value="MetI-like"/>
</dbReference>
<accession>A0ABU4HL65</accession>
<comment type="similarity">
    <text evidence="7">Belongs to the binding-protein-dependent transport system permease family.</text>
</comment>
<sequence length="277" mass="29822">MTPSIEAGVAPRRRAGGRRPRLDAARILPPIVSVLAVLALFELLPRVGIVSARQLPPSSEIVDTFISQLSTEAFWRDIWSTLQGWALGLGIAIAIAVPLGLALGSTPLLHRALRFVIEFLRPIPSVALIPLVVLLYGTGLTSKVFLAAFGATWPLLIQVIYGVQDVDPVATDTGRMFGLGRFQRMRRITLPSLLPYAATGLRIAATTSLLLTVTGELVIGAPGLGHSIDLARTSAATTLMYALILATGLVGIVINSAFRRMERRTLRWHPSQREVAA</sequence>
<evidence type="ECO:0000313" key="10">
    <source>
        <dbReference type="Proteomes" id="UP001284601"/>
    </source>
</evidence>
<evidence type="ECO:0000259" key="8">
    <source>
        <dbReference type="PROSITE" id="PS50928"/>
    </source>
</evidence>
<feature type="transmembrane region" description="Helical" evidence="7">
    <location>
        <begin position="144"/>
        <end position="163"/>
    </location>
</feature>
<dbReference type="Proteomes" id="UP001284601">
    <property type="component" value="Unassembled WGS sequence"/>
</dbReference>
<dbReference type="EMBL" id="JAWSTH010000011">
    <property type="protein sequence ID" value="MDW5594043.1"/>
    <property type="molecule type" value="Genomic_DNA"/>
</dbReference>
<dbReference type="Pfam" id="PF00528">
    <property type="entry name" value="BPD_transp_1"/>
    <property type="match status" value="1"/>
</dbReference>
<feature type="transmembrane region" description="Helical" evidence="7">
    <location>
        <begin position="27"/>
        <end position="49"/>
    </location>
</feature>
<dbReference type="RefSeq" id="WP_318596301.1">
    <property type="nucleotide sequence ID" value="NZ_JAWSTH010000011.1"/>
</dbReference>
<evidence type="ECO:0000256" key="4">
    <source>
        <dbReference type="ARBA" id="ARBA00022692"/>
    </source>
</evidence>
<dbReference type="CDD" id="cd06261">
    <property type="entry name" value="TM_PBP2"/>
    <property type="match status" value="1"/>
</dbReference>
<dbReference type="InterPro" id="IPR035906">
    <property type="entry name" value="MetI-like_sf"/>
</dbReference>
<evidence type="ECO:0000256" key="5">
    <source>
        <dbReference type="ARBA" id="ARBA00022989"/>
    </source>
</evidence>
<keyword evidence="10" id="KW-1185">Reference proteome</keyword>
<evidence type="ECO:0000256" key="2">
    <source>
        <dbReference type="ARBA" id="ARBA00022448"/>
    </source>
</evidence>
<name>A0ABU4HL65_9ACTN</name>
<reference evidence="10" key="1">
    <citation type="submission" date="2023-07" db="EMBL/GenBank/DDBJ databases">
        <title>Conexibacter stalactiti sp. nov., isolated from stalactites in a lava cave and emended description of the genus Conexibacter.</title>
        <authorList>
            <person name="Lee S.D."/>
        </authorList>
    </citation>
    <scope>NUCLEOTIDE SEQUENCE [LARGE SCALE GENOMIC DNA]</scope>
    <source>
        <strain evidence="10">KCTC 39840</strain>
    </source>
</reference>
<proteinExistence type="inferred from homology"/>
<feature type="transmembrane region" description="Helical" evidence="7">
    <location>
        <begin position="84"/>
        <end position="103"/>
    </location>
</feature>
<evidence type="ECO:0000256" key="7">
    <source>
        <dbReference type="RuleBase" id="RU363032"/>
    </source>
</evidence>
<evidence type="ECO:0000256" key="1">
    <source>
        <dbReference type="ARBA" id="ARBA00004651"/>
    </source>
</evidence>
<feature type="transmembrane region" description="Helical" evidence="7">
    <location>
        <begin position="239"/>
        <end position="258"/>
    </location>
</feature>
<keyword evidence="3" id="KW-1003">Cell membrane</keyword>
<dbReference type="PANTHER" id="PTHR30151:SF38">
    <property type="entry name" value="ALIPHATIC SULFONATES TRANSPORT PERMEASE PROTEIN SSUC-RELATED"/>
    <property type="match status" value="1"/>
</dbReference>
<evidence type="ECO:0000313" key="9">
    <source>
        <dbReference type="EMBL" id="MDW5594043.1"/>
    </source>
</evidence>
<evidence type="ECO:0000256" key="3">
    <source>
        <dbReference type="ARBA" id="ARBA00022475"/>
    </source>
</evidence>
<keyword evidence="2 7" id="KW-0813">Transport</keyword>
<protein>
    <submittedName>
        <fullName evidence="9">ABC transporter permease</fullName>
    </submittedName>
</protein>
<keyword evidence="6 7" id="KW-0472">Membrane</keyword>
<feature type="transmembrane region" description="Helical" evidence="7">
    <location>
        <begin position="115"/>
        <end position="138"/>
    </location>
</feature>
<dbReference type="Gene3D" id="1.10.3720.10">
    <property type="entry name" value="MetI-like"/>
    <property type="match status" value="1"/>
</dbReference>
<organism evidence="9 10">
    <name type="scientific">Conexibacter stalactiti</name>
    <dbReference type="NCBI Taxonomy" id="1940611"/>
    <lineage>
        <taxon>Bacteria</taxon>
        <taxon>Bacillati</taxon>
        <taxon>Actinomycetota</taxon>
        <taxon>Thermoleophilia</taxon>
        <taxon>Solirubrobacterales</taxon>
        <taxon>Conexibacteraceae</taxon>
        <taxon>Conexibacter</taxon>
    </lineage>
</organism>
<gene>
    <name evidence="9" type="ORF">R7226_06840</name>
</gene>
<keyword evidence="5 7" id="KW-1133">Transmembrane helix</keyword>
<dbReference type="PANTHER" id="PTHR30151">
    <property type="entry name" value="ALKANE SULFONATE ABC TRANSPORTER-RELATED, MEMBRANE SUBUNIT"/>
    <property type="match status" value="1"/>
</dbReference>
<keyword evidence="4 7" id="KW-0812">Transmembrane</keyword>
<comment type="caution">
    <text evidence="9">The sequence shown here is derived from an EMBL/GenBank/DDBJ whole genome shotgun (WGS) entry which is preliminary data.</text>
</comment>
<feature type="domain" description="ABC transmembrane type-1" evidence="8">
    <location>
        <begin position="78"/>
        <end position="262"/>
    </location>
</feature>
<feature type="transmembrane region" description="Helical" evidence="7">
    <location>
        <begin position="193"/>
        <end position="219"/>
    </location>
</feature>
<dbReference type="PROSITE" id="PS50928">
    <property type="entry name" value="ABC_TM1"/>
    <property type="match status" value="1"/>
</dbReference>